<accession>A0A5E4MAW5</accession>
<keyword evidence="3" id="KW-1003">Cell membrane</keyword>
<feature type="compositionally biased region" description="Polar residues" evidence="11">
    <location>
        <begin position="516"/>
        <end position="531"/>
    </location>
</feature>
<dbReference type="PANTHER" id="PTHR24248">
    <property type="entry name" value="ADRENERGIC RECEPTOR-RELATED G-PROTEIN COUPLED RECEPTOR"/>
    <property type="match status" value="1"/>
</dbReference>
<feature type="compositionally biased region" description="Basic and acidic residues" evidence="11">
    <location>
        <begin position="272"/>
        <end position="282"/>
    </location>
</feature>
<keyword evidence="15" id="KW-1185">Reference proteome</keyword>
<dbReference type="PANTHER" id="PTHR24248:SF125">
    <property type="entry name" value="DOPAMINE D2-LIKE RECEPTOR"/>
    <property type="match status" value="1"/>
</dbReference>
<keyword evidence="7 12" id="KW-0472">Membrane</keyword>
<organism evidence="14 15">
    <name type="scientific">Cinara cedri</name>
    <dbReference type="NCBI Taxonomy" id="506608"/>
    <lineage>
        <taxon>Eukaryota</taxon>
        <taxon>Metazoa</taxon>
        <taxon>Ecdysozoa</taxon>
        <taxon>Arthropoda</taxon>
        <taxon>Hexapoda</taxon>
        <taxon>Insecta</taxon>
        <taxon>Pterygota</taxon>
        <taxon>Neoptera</taxon>
        <taxon>Paraneoptera</taxon>
        <taxon>Hemiptera</taxon>
        <taxon>Sternorrhyncha</taxon>
        <taxon>Aphidomorpha</taxon>
        <taxon>Aphidoidea</taxon>
        <taxon>Aphididae</taxon>
        <taxon>Lachninae</taxon>
        <taxon>Cinara</taxon>
    </lineage>
</organism>
<feature type="compositionally biased region" description="Basic residues" evidence="11">
    <location>
        <begin position="252"/>
        <end position="268"/>
    </location>
</feature>
<name>A0A5E4MAW5_9HEMI</name>
<feature type="transmembrane region" description="Helical" evidence="12">
    <location>
        <begin position="564"/>
        <end position="583"/>
    </location>
</feature>
<feature type="transmembrane region" description="Helical" evidence="12">
    <location>
        <begin position="603"/>
        <end position="622"/>
    </location>
</feature>
<feature type="compositionally biased region" description="Polar residues" evidence="11">
    <location>
        <begin position="34"/>
        <end position="45"/>
    </location>
</feature>
<evidence type="ECO:0000256" key="1">
    <source>
        <dbReference type="ARBA" id="ARBA00004651"/>
    </source>
</evidence>
<feature type="region of interest" description="Disordered" evidence="11">
    <location>
        <begin position="495"/>
        <end position="540"/>
    </location>
</feature>
<dbReference type="EMBL" id="CABPRJ010000489">
    <property type="protein sequence ID" value="VVC29243.1"/>
    <property type="molecule type" value="Genomic_DNA"/>
</dbReference>
<keyword evidence="9 14" id="KW-0675">Receptor</keyword>
<dbReference type="PROSITE" id="PS50262">
    <property type="entry name" value="G_PROTEIN_RECEP_F1_2"/>
    <property type="match status" value="1"/>
</dbReference>
<comment type="similarity">
    <text evidence="2">Belongs to the G-protein coupled receptor 1 family.</text>
</comment>
<protein>
    <submittedName>
        <fullName evidence="14">G protein-coupled receptor, rhodopsin-like,GPCR, rhodopsin-like, 7TM</fullName>
    </submittedName>
</protein>
<feature type="region of interest" description="Disordered" evidence="11">
    <location>
        <begin position="1"/>
        <end position="55"/>
    </location>
</feature>
<feature type="compositionally biased region" description="Basic and acidic residues" evidence="11">
    <location>
        <begin position="10"/>
        <end position="25"/>
    </location>
</feature>
<proteinExistence type="inferred from homology"/>
<dbReference type="InterPro" id="IPR000276">
    <property type="entry name" value="GPCR_Rhodpsn"/>
</dbReference>
<dbReference type="Gene3D" id="1.20.1070.10">
    <property type="entry name" value="Rhodopsin 7-helix transmembrane proteins"/>
    <property type="match status" value="1"/>
</dbReference>
<feature type="region of interest" description="Disordered" evidence="11">
    <location>
        <begin position="367"/>
        <end position="441"/>
    </location>
</feature>
<feature type="compositionally biased region" description="Low complexity" evidence="11">
    <location>
        <begin position="384"/>
        <end position="396"/>
    </location>
</feature>
<keyword evidence="8" id="KW-1015">Disulfide bond</keyword>
<keyword evidence="4 12" id="KW-0812">Transmembrane</keyword>
<dbReference type="InterPro" id="IPR017452">
    <property type="entry name" value="GPCR_Rhodpsn_7TM"/>
</dbReference>
<evidence type="ECO:0000256" key="4">
    <source>
        <dbReference type="ARBA" id="ARBA00022692"/>
    </source>
</evidence>
<evidence type="ECO:0000256" key="8">
    <source>
        <dbReference type="ARBA" id="ARBA00023157"/>
    </source>
</evidence>
<feature type="compositionally biased region" description="Polar residues" evidence="11">
    <location>
        <begin position="419"/>
        <end position="431"/>
    </location>
</feature>
<evidence type="ECO:0000256" key="2">
    <source>
        <dbReference type="ARBA" id="ARBA00010663"/>
    </source>
</evidence>
<dbReference type="Pfam" id="PF00001">
    <property type="entry name" value="7tm_1"/>
    <property type="match status" value="1"/>
</dbReference>
<evidence type="ECO:0000256" key="10">
    <source>
        <dbReference type="ARBA" id="ARBA00023224"/>
    </source>
</evidence>
<comment type="subcellular location">
    <subcellularLocation>
        <location evidence="1">Cell membrane</location>
        <topology evidence="1">Multi-pass membrane protein</topology>
    </subcellularLocation>
</comment>
<feature type="compositionally biased region" description="Acidic residues" evidence="11">
    <location>
        <begin position="198"/>
        <end position="227"/>
    </location>
</feature>
<feature type="compositionally biased region" description="Basic and acidic residues" evidence="11">
    <location>
        <begin position="101"/>
        <end position="110"/>
    </location>
</feature>
<sequence>MLQRRNYRRTRSDETDIRSATREELSGAMAGTPRSGTNDCRSQSGGHERTGPQAAATISVAEAVATAAAKWGGNNSRPVAVDHDDDDDGGGGQYDDGGLGDDGRHGDDRRHRQLVTPSASCRSTPLRHNPSVGSADTEMTSLDTRELWLPDTEPTPSTMSALHQFGAEMLRLSRGLEKVASPDSKPASPDRSYRLSGDDNDVEYDMDDGLDDELDDDLDDDLLDEESGGGGVPFTDGGCDSICSEEVTGTPRCRRVKRQRRRRRRRSGTLHESMRRRFDGHGHRYPPPHPYFRHPHQQKNHLQSPHHTDSRPTRVRSFHEDELRRNRIESPVIVTTEDNIETIAVTGPKIVGTLLKQEYQRKPGLEEEICLLPPPPRRRRRRCSASTSSGDTTGTPSPHPTPRWPVEQTPPPLAREPTHQPQQLTAAQPDNQPKRHDMLQQTAVAATRRADTIAEWSAVANTSKTTLVVDCGKGGLPLRRAMTQKLIRKRTLTMSTPSGKRHSPLMRYGSTLGLPASQQQQHQTSPMTSLQRSTNNNNSRSSVMIRNSYRHGRIIRLEQKATKVLGVVFFTFVFLWTPFFALNLLPSVCPNCEANTNKGLIDLVTWLGYASSMVNPVFYTIFNKVFRQAFKRVLLCKYRGRNKRHSWPPPPPIRKV</sequence>
<evidence type="ECO:0000256" key="9">
    <source>
        <dbReference type="ARBA" id="ARBA00023170"/>
    </source>
</evidence>
<gene>
    <name evidence="14" type="ORF">CINCED_3A023114</name>
</gene>
<evidence type="ECO:0000256" key="6">
    <source>
        <dbReference type="ARBA" id="ARBA00023040"/>
    </source>
</evidence>
<evidence type="ECO:0000256" key="12">
    <source>
        <dbReference type="SAM" id="Phobius"/>
    </source>
</evidence>
<dbReference type="AlphaFoldDB" id="A0A5E4MAW5"/>
<evidence type="ECO:0000259" key="13">
    <source>
        <dbReference type="PROSITE" id="PS50262"/>
    </source>
</evidence>
<feature type="region of interest" description="Disordered" evidence="11">
    <location>
        <begin position="69"/>
        <end position="139"/>
    </location>
</feature>
<evidence type="ECO:0000256" key="7">
    <source>
        <dbReference type="ARBA" id="ARBA00023136"/>
    </source>
</evidence>
<dbReference type="GO" id="GO:0005886">
    <property type="term" value="C:plasma membrane"/>
    <property type="evidence" value="ECO:0007669"/>
    <property type="project" value="UniProtKB-SubCell"/>
</dbReference>
<keyword evidence="5 12" id="KW-1133">Transmembrane helix</keyword>
<dbReference type="OrthoDB" id="10034726at2759"/>
<feature type="domain" description="G-protein coupled receptors family 1 profile" evidence="13">
    <location>
        <begin position="527"/>
        <end position="619"/>
    </location>
</feature>
<dbReference type="SUPFAM" id="SSF81321">
    <property type="entry name" value="Family A G protein-coupled receptor-like"/>
    <property type="match status" value="1"/>
</dbReference>
<evidence type="ECO:0000313" key="14">
    <source>
        <dbReference type="EMBL" id="VVC29243.1"/>
    </source>
</evidence>
<evidence type="ECO:0000256" key="3">
    <source>
        <dbReference type="ARBA" id="ARBA00022475"/>
    </source>
</evidence>
<reference evidence="14 15" key="1">
    <citation type="submission" date="2019-08" db="EMBL/GenBank/DDBJ databases">
        <authorList>
            <person name="Alioto T."/>
            <person name="Alioto T."/>
            <person name="Gomez Garrido J."/>
        </authorList>
    </citation>
    <scope>NUCLEOTIDE SEQUENCE [LARGE SCALE GENOMIC DNA]</scope>
</reference>
<evidence type="ECO:0000313" key="15">
    <source>
        <dbReference type="Proteomes" id="UP000325440"/>
    </source>
</evidence>
<feature type="region of interest" description="Disordered" evidence="11">
    <location>
        <begin position="177"/>
        <end position="323"/>
    </location>
</feature>
<evidence type="ECO:0000256" key="11">
    <source>
        <dbReference type="SAM" id="MobiDB-lite"/>
    </source>
</evidence>
<dbReference type="Proteomes" id="UP000325440">
    <property type="component" value="Unassembled WGS sequence"/>
</dbReference>
<feature type="compositionally biased region" description="Basic and acidic residues" evidence="11">
    <location>
        <begin position="306"/>
        <end position="323"/>
    </location>
</feature>
<dbReference type="PRINTS" id="PR00237">
    <property type="entry name" value="GPCRRHODOPSN"/>
</dbReference>
<keyword evidence="6" id="KW-0297">G-protein coupled receptor</keyword>
<feature type="compositionally biased region" description="Pro residues" evidence="11">
    <location>
        <begin position="397"/>
        <end position="414"/>
    </location>
</feature>
<feature type="compositionally biased region" description="Basic residues" evidence="11">
    <location>
        <begin position="283"/>
        <end position="299"/>
    </location>
</feature>
<keyword evidence="10" id="KW-0807">Transducer</keyword>
<dbReference type="GO" id="GO:0004930">
    <property type="term" value="F:G protein-coupled receptor activity"/>
    <property type="evidence" value="ECO:0007669"/>
    <property type="project" value="UniProtKB-KW"/>
</dbReference>
<evidence type="ECO:0000256" key="5">
    <source>
        <dbReference type="ARBA" id="ARBA00022989"/>
    </source>
</evidence>